<dbReference type="RefSeq" id="WP_145057915.1">
    <property type="nucleotide sequence ID" value="NZ_CP036433.1"/>
</dbReference>
<dbReference type="AlphaFoldDB" id="A0A518E391"/>
<evidence type="ECO:0008006" key="4">
    <source>
        <dbReference type="Google" id="ProtNLM"/>
    </source>
</evidence>
<proteinExistence type="predicted"/>
<evidence type="ECO:0000313" key="2">
    <source>
        <dbReference type="EMBL" id="QDU98560.1"/>
    </source>
</evidence>
<accession>A0A518E391</accession>
<sequence length="374" mass="42336" precursor="true">MTISRTHLAALLTLLLGISSSHAQAQTRPEDIASGYSESVANIYEQIDEIGSQLEDSSLSMSQAAAVIEQQSALRRQADTLWENTETQIKSAYGEARDSIVEYNTTARQMEFDSAIAGTIQDVLTNVGANPTKASFESNKAAMAQAWEQEYGSRLKTFDEEFTQRRDDFFKSYKEETGIDLKETGYARIGSSNPYNDDVYYKYYGPDGEGNEDSLLAIDYLKDAEGYQQMQEDFATRRRRQKQQQELLAGSKSSLEQFNSNFRRQREQAQGQIASLANRVQKVSFTGNWSGRDSVGNWLKLRLNSDGTTVYFFGGVDRPYSGAGRWEQRGTTITMRTNDGQWSHVSTITTQNRLQFTETREDDGRKFTNYLTRN</sequence>
<keyword evidence="1" id="KW-0732">Signal</keyword>
<feature type="chain" id="PRO_5022169336" description="Chromosome partition protein Smc" evidence="1">
    <location>
        <begin position="26"/>
        <end position="374"/>
    </location>
</feature>
<dbReference type="KEGG" id="lcre:Pla8534_64300"/>
<organism evidence="2 3">
    <name type="scientific">Lignipirellula cremea</name>
    <dbReference type="NCBI Taxonomy" id="2528010"/>
    <lineage>
        <taxon>Bacteria</taxon>
        <taxon>Pseudomonadati</taxon>
        <taxon>Planctomycetota</taxon>
        <taxon>Planctomycetia</taxon>
        <taxon>Pirellulales</taxon>
        <taxon>Pirellulaceae</taxon>
        <taxon>Lignipirellula</taxon>
    </lineage>
</organism>
<keyword evidence="3" id="KW-1185">Reference proteome</keyword>
<reference evidence="2 3" key="1">
    <citation type="submission" date="2019-02" db="EMBL/GenBank/DDBJ databases">
        <title>Deep-cultivation of Planctomycetes and their phenomic and genomic characterization uncovers novel biology.</title>
        <authorList>
            <person name="Wiegand S."/>
            <person name="Jogler M."/>
            <person name="Boedeker C."/>
            <person name="Pinto D."/>
            <person name="Vollmers J."/>
            <person name="Rivas-Marin E."/>
            <person name="Kohn T."/>
            <person name="Peeters S.H."/>
            <person name="Heuer A."/>
            <person name="Rast P."/>
            <person name="Oberbeckmann S."/>
            <person name="Bunk B."/>
            <person name="Jeske O."/>
            <person name="Meyerdierks A."/>
            <person name="Storesund J.E."/>
            <person name="Kallscheuer N."/>
            <person name="Luecker S."/>
            <person name="Lage O.M."/>
            <person name="Pohl T."/>
            <person name="Merkel B.J."/>
            <person name="Hornburger P."/>
            <person name="Mueller R.-W."/>
            <person name="Bruemmer F."/>
            <person name="Labrenz M."/>
            <person name="Spormann A.M."/>
            <person name="Op den Camp H."/>
            <person name="Overmann J."/>
            <person name="Amann R."/>
            <person name="Jetten M.S.M."/>
            <person name="Mascher T."/>
            <person name="Medema M.H."/>
            <person name="Devos D.P."/>
            <person name="Kaster A.-K."/>
            <person name="Ovreas L."/>
            <person name="Rohde M."/>
            <person name="Galperin M.Y."/>
            <person name="Jogler C."/>
        </authorList>
    </citation>
    <scope>NUCLEOTIDE SEQUENCE [LARGE SCALE GENOMIC DNA]</scope>
    <source>
        <strain evidence="2 3">Pla85_3_4</strain>
    </source>
</reference>
<dbReference type="Proteomes" id="UP000317648">
    <property type="component" value="Chromosome"/>
</dbReference>
<protein>
    <recommendedName>
        <fullName evidence="4">Chromosome partition protein Smc</fullName>
    </recommendedName>
</protein>
<dbReference type="EMBL" id="CP036433">
    <property type="protein sequence ID" value="QDU98560.1"/>
    <property type="molecule type" value="Genomic_DNA"/>
</dbReference>
<name>A0A518E391_9BACT</name>
<gene>
    <name evidence="2" type="ORF">Pla8534_64300</name>
</gene>
<feature type="signal peptide" evidence="1">
    <location>
        <begin position="1"/>
        <end position="25"/>
    </location>
</feature>
<evidence type="ECO:0000256" key="1">
    <source>
        <dbReference type="SAM" id="SignalP"/>
    </source>
</evidence>
<evidence type="ECO:0000313" key="3">
    <source>
        <dbReference type="Proteomes" id="UP000317648"/>
    </source>
</evidence>